<evidence type="ECO:0000259" key="5">
    <source>
        <dbReference type="PROSITE" id="PS50835"/>
    </source>
</evidence>
<dbReference type="OMA" id="LMTREHT"/>
<keyword evidence="4" id="KW-0812">Transmembrane</keyword>
<dbReference type="SMART" id="SM00409">
    <property type="entry name" value="IG"/>
    <property type="match status" value="1"/>
</dbReference>
<comment type="subcellular location">
    <subcellularLocation>
        <location evidence="1">Membrane</location>
    </subcellularLocation>
</comment>
<organism evidence="6 7">
    <name type="scientific">Neolamprologus brichardi</name>
    <name type="common">Fairy cichlid</name>
    <name type="synonym">Lamprologus brichardi</name>
    <dbReference type="NCBI Taxonomy" id="32507"/>
    <lineage>
        <taxon>Eukaryota</taxon>
        <taxon>Metazoa</taxon>
        <taxon>Chordata</taxon>
        <taxon>Craniata</taxon>
        <taxon>Vertebrata</taxon>
        <taxon>Euteleostomi</taxon>
        <taxon>Actinopterygii</taxon>
        <taxon>Neopterygii</taxon>
        <taxon>Teleostei</taxon>
        <taxon>Neoteleostei</taxon>
        <taxon>Acanthomorphata</taxon>
        <taxon>Ovalentaria</taxon>
        <taxon>Cichlomorphae</taxon>
        <taxon>Cichliformes</taxon>
        <taxon>Cichlidae</taxon>
        <taxon>African cichlids</taxon>
        <taxon>Pseudocrenilabrinae</taxon>
        <taxon>Lamprologini</taxon>
        <taxon>Neolamprologus</taxon>
    </lineage>
</organism>
<accession>A0A3Q4N9K7</accession>
<dbReference type="InterPro" id="IPR007110">
    <property type="entry name" value="Ig-like_dom"/>
</dbReference>
<dbReference type="InterPro" id="IPR036179">
    <property type="entry name" value="Ig-like_dom_sf"/>
</dbReference>
<evidence type="ECO:0000313" key="6">
    <source>
        <dbReference type="Ensembl" id="ENSNBRP00000030369.1"/>
    </source>
</evidence>
<dbReference type="Pfam" id="PF07686">
    <property type="entry name" value="V-set"/>
    <property type="match status" value="1"/>
</dbReference>
<dbReference type="GO" id="GO:0050852">
    <property type="term" value="P:T cell receptor signaling pathway"/>
    <property type="evidence" value="ECO:0007669"/>
    <property type="project" value="TreeGrafter"/>
</dbReference>
<reference evidence="6" key="2">
    <citation type="submission" date="2025-09" db="UniProtKB">
        <authorList>
            <consortium name="Ensembl"/>
        </authorList>
    </citation>
    <scope>IDENTIFICATION</scope>
</reference>
<protein>
    <recommendedName>
        <fullName evidence="5">Ig-like domain-containing protein</fullName>
    </recommendedName>
</protein>
<sequence length="179" mass="19683">TYAECVAVYVSSHVLTGFTCISLTALLFPLSDQKIIIAVPGQTVTLPCRAPNSGNPIIAAEWSRADLEQKYVLFYRDDKLDTEEQHPSFKNRVDLQDRQMKDGGVSLILKDVTTADGGTYECCVVHEVREGRKLAVLKTEPISVIQLKVISPGKSVEFSLCDFITPAVRFLTVCEDAGS</sequence>
<keyword evidence="4" id="KW-1133">Transmembrane helix</keyword>
<dbReference type="InterPro" id="IPR050504">
    <property type="entry name" value="IgSF_BTN/MOG"/>
</dbReference>
<dbReference type="GO" id="GO:0009897">
    <property type="term" value="C:external side of plasma membrane"/>
    <property type="evidence" value="ECO:0007669"/>
    <property type="project" value="TreeGrafter"/>
</dbReference>
<evidence type="ECO:0000313" key="7">
    <source>
        <dbReference type="Proteomes" id="UP000261580"/>
    </source>
</evidence>
<dbReference type="InterPro" id="IPR003006">
    <property type="entry name" value="Ig/MHC_CS"/>
</dbReference>
<dbReference type="InterPro" id="IPR013783">
    <property type="entry name" value="Ig-like_fold"/>
</dbReference>
<keyword evidence="2 4" id="KW-0472">Membrane</keyword>
<evidence type="ECO:0000256" key="3">
    <source>
        <dbReference type="ARBA" id="ARBA00023319"/>
    </source>
</evidence>
<dbReference type="GO" id="GO:0001817">
    <property type="term" value="P:regulation of cytokine production"/>
    <property type="evidence" value="ECO:0007669"/>
    <property type="project" value="TreeGrafter"/>
</dbReference>
<dbReference type="PROSITE" id="PS00290">
    <property type="entry name" value="IG_MHC"/>
    <property type="match status" value="1"/>
</dbReference>
<evidence type="ECO:0000256" key="4">
    <source>
        <dbReference type="SAM" id="Phobius"/>
    </source>
</evidence>
<name>A0A3Q4N9K7_NEOBR</name>
<dbReference type="PANTHER" id="PTHR24100">
    <property type="entry name" value="BUTYROPHILIN"/>
    <property type="match status" value="1"/>
</dbReference>
<evidence type="ECO:0000256" key="2">
    <source>
        <dbReference type="ARBA" id="ARBA00023136"/>
    </source>
</evidence>
<dbReference type="GeneTree" id="ENSGT01150000287038"/>
<dbReference type="AlphaFoldDB" id="A0A3Q4N9K7"/>
<dbReference type="SUPFAM" id="SSF48726">
    <property type="entry name" value="Immunoglobulin"/>
    <property type="match status" value="1"/>
</dbReference>
<keyword evidence="7" id="KW-1185">Reference proteome</keyword>
<dbReference type="PROSITE" id="PS50835">
    <property type="entry name" value="IG_LIKE"/>
    <property type="match status" value="1"/>
</dbReference>
<dbReference type="Gene3D" id="2.60.40.10">
    <property type="entry name" value="Immunoglobulins"/>
    <property type="match status" value="1"/>
</dbReference>
<dbReference type="Proteomes" id="UP000261580">
    <property type="component" value="Unassembled WGS sequence"/>
</dbReference>
<dbReference type="GO" id="GO:0005102">
    <property type="term" value="F:signaling receptor binding"/>
    <property type="evidence" value="ECO:0007669"/>
    <property type="project" value="TreeGrafter"/>
</dbReference>
<dbReference type="InterPro" id="IPR013106">
    <property type="entry name" value="Ig_V-set"/>
</dbReference>
<proteinExistence type="predicted"/>
<keyword evidence="3" id="KW-0393">Immunoglobulin domain</keyword>
<reference evidence="6" key="1">
    <citation type="submission" date="2025-08" db="UniProtKB">
        <authorList>
            <consortium name="Ensembl"/>
        </authorList>
    </citation>
    <scope>IDENTIFICATION</scope>
</reference>
<dbReference type="SMART" id="SM00406">
    <property type="entry name" value="IGv"/>
    <property type="match status" value="1"/>
</dbReference>
<feature type="transmembrane region" description="Helical" evidence="4">
    <location>
        <begin position="6"/>
        <end position="28"/>
    </location>
</feature>
<dbReference type="PANTHER" id="PTHR24100:SF151">
    <property type="entry name" value="ICOS LIGAND"/>
    <property type="match status" value="1"/>
</dbReference>
<dbReference type="Ensembl" id="ENSNBRT00000031147.1">
    <property type="protein sequence ID" value="ENSNBRP00000030369.1"/>
    <property type="gene ID" value="ENSNBRG00000023100.1"/>
</dbReference>
<evidence type="ECO:0000256" key="1">
    <source>
        <dbReference type="ARBA" id="ARBA00004370"/>
    </source>
</evidence>
<dbReference type="InterPro" id="IPR003599">
    <property type="entry name" value="Ig_sub"/>
</dbReference>
<feature type="domain" description="Ig-like" evidence="5">
    <location>
        <begin position="29"/>
        <end position="135"/>
    </location>
</feature>